<evidence type="ECO:0000313" key="3">
    <source>
        <dbReference type="EMBL" id="RVU46650.1"/>
    </source>
</evidence>
<proteinExistence type="predicted"/>
<sequence>MDAGHEAQPAVAHRRRCAVRRPGVGVSTAASPSAARRWGRRAALAAAAVSGLWALLVALLWWRQEALLFHPRPLPAEHRFEVPADAHEVWVDVPGARLHALHLRLPQPRGVVFFLHGNAGNLDTWFVNTGFYRAQNLDLFMLDYRGFGKSSGRIESEAQLMADVRAAWAQIAPMYAGRQRVFYGRSLGTGLAAQLAAELQPELTVLVSPYFSMAALATEKYPWVPGSALRYPLRTDLALPRVQGRVWMAHGGRDTLIPPDHAQRLQTVQPRAELLLVPEAGHGDIHQHQRYLDALAAALSR</sequence>
<dbReference type="Gene3D" id="3.40.50.1820">
    <property type="entry name" value="alpha/beta hydrolase"/>
    <property type="match status" value="1"/>
</dbReference>
<dbReference type="InterPro" id="IPR022742">
    <property type="entry name" value="Hydrolase_4"/>
</dbReference>
<keyword evidence="1" id="KW-1133">Transmembrane helix</keyword>
<dbReference type="SUPFAM" id="SSF53474">
    <property type="entry name" value="alpha/beta-Hydrolases"/>
    <property type="match status" value="1"/>
</dbReference>
<keyword evidence="1" id="KW-0472">Membrane</keyword>
<keyword evidence="3" id="KW-0378">Hydrolase</keyword>
<protein>
    <submittedName>
        <fullName evidence="3">Alpha/beta fold hydrolase</fullName>
    </submittedName>
</protein>
<dbReference type="Proteomes" id="UP000285575">
    <property type="component" value="Unassembled WGS sequence"/>
</dbReference>
<dbReference type="InterPro" id="IPR029058">
    <property type="entry name" value="AB_hydrolase_fold"/>
</dbReference>
<dbReference type="PANTHER" id="PTHR12277:SF81">
    <property type="entry name" value="PROTEIN ABHD13"/>
    <property type="match status" value="1"/>
</dbReference>
<dbReference type="OrthoDB" id="9777090at2"/>
<reference evidence="3 4" key="1">
    <citation type="submission" date="2019-01" db="EMBL/GenBank/DDBJ databases">
        <authorList>
            <person name="Chen W.-M."/>
        </authorList>
    </citation>
    <scope>NUCLEOTIDE SEQUENCE [LARGE SCALE GENOMIC DNA]</scope>
    <source>
        <strain evidence="3 4">KYPY4</strain>
    </source>
</reference>
<name>A0A437RIP8_9BURK</name>
<dbReference type="Pfam" id="PF12146">
    <property type="entry name" value="Hydrolase_4"/>
    <property type="match status" value="1"/>
</dbReference>
<evidence type="ECO:0000259" key="2">
    <source>
        <dbReference type="Pfam" id="PF12146"/>
    </source>
</evidence>
<dbReference type="PANTHER" id="PTHR12277">
    <property type="entry name" value="ALPHA/BETA HYDROLASE DOMAIN-CONTAINING PROTEIN"/>
    <property type="match status" value="1"/>
</dbReference>
<gene>
    <name evidence="3" type="ORF">EOE66_11645</name>
</gene>
<dbReference type="AlphaFoldDB" id="A0A437RIP8"/>
<evidence type="ECO:0000313" key="4">
    <source>
        <dbReference type="Proteomes" id="UP000285575"/>
    </source>
</evidence>
<accession>A0A437RIP8</accession>
<feature type="transmembrane region" description="Helical" evidence="1">
    <location>
        <begin position="42"/>
        <end position="62"/>
    </location>
</feature>
<evidence type="ECO:0000256" key="1">
    <source>
        <dbReference type="SAM" id="Phobius"/>
    </source>
</evidence>
<keyword evidence="4" id="KW-1185">Reference proteome</keyword>
<dbReference type="EMBL" id="SACR01000003">
    <property type="protein sequence ID" value="RVU46650.1"/>
    <property type="molecule type" value="Genomic_DNA"/>
</dbReference>
<organism evidence="3 4">
    <name type="scientific">Rubrivivax rivuli</name>
    <dbReference type="NCBI Taxonomy" id="1862385"/>
    <lineage>
        <taxon>Bacteria</taxon>
        <taxon>Pseudomonadati</taxon>
        <taxon>Pseudomonadota</taxon>
        <taxon>Betaproteobacteria</taxon>
        <taxon>Burkholderiales</taxon>
        <taxon>Sphaerotilaceae</taxon>
        <taxon>Rubrivivax</taxon>
    </lineage>
</organism>
<dbReference type="GO" id="GO:0016787">
    <property type="term" value="F:hydrolase activity"/>
    <property type="evidence" value="ECO:0007669"/>
    <property type="project" value="UniProtKB-KW"/>
</dbReference>
<keyword evidence="1" id="KW-0812">Transmembrane</keyword>
<comment type="caution">
    <text evidence="3">The sequence shown here is derived from an EMBL/GenBank/DDBJ whole genome shotgun (WGS) entry which is preliminary data.</text>
</comment>
<feature type="domain" description="Serine aminopeptidase S33" evidence="2">
    <location>
        <begin position="107"/>
        <end position="216"/>
    </location>
</feature>